<name>A0A9I9E8C6_CUCME</name>
<reference evidence="1" key="1">
    <citation type="submission" date="2023-03" db="UniProtKB">
        <authorList>
            <consortium name="EnsemblPlants"/>
        </authorList>
    </citation>
    <scope>IDENTIFICATION</scope>
</reference>
<accession>A0A9I9E8C6</accession>
<evidence type="ECO:0000313" key="1">
    <source>
        <dbReference type="EnsemblPlants" id="MELO3C030197.2.1"/>
    </source>
</evidence>
<sequence>SSSQQPATPNPRRRAQSRFLEFERHVAINGPILMTIAPGAEKSISPYAVRFSQAIGIGFLCLISMIKQSTGLLSIRCSRPLKSFELTVTDSSKSTTTRRRLVPTHQTYWLDVIKIDTSSATTR</sequence>
<dbReference type="Gramene" id="MELO3C030197.2.1">
    <property type="protein sequence ID" value="MELO3C030197.2.1"/>
    <property type="gene ID" value="MELO3C030197.2"/>
</dbReference>
<protein>
    <recommendedName>
        <fullName evidence="2">CACTA en-spm transposon protein</fullName>
    </recommendedName>
</protein>
<proteinExistence type="predicted"/>
<dbReference type="AlphaFoldDB" id="A0A9I9E8C6"/>
<organism evidence="1">
    <name type="scientific">Cucumis melo</name>
    <name type="common">Muskmelon</name>
    <dbReference type="NCBI Taxonomy" id="3656"/>
    <lineage>
        <taxon>Eukaryota</taxon>
        <taxon>Viridiplantae</taxon>
        <taxon>Streptophyta</taxon>
        <taxon>Embryophyta</taxon>
        <taxon>Tracheophyta</taxon>
        <taxon>Spermatophyta</taxon>
        <taxon>Magnoliopsida</taxon>
        <taxon>eudicotyledons</taxon>
        <taxon>Gunneridae</taxon>
        <taxon>Pentapetalae</taxon>
        <taxon>rosids</taxon>
        <taxon>fabids</taxon>
        <taxon>Cucurbitales</taxon>
        <taxon>Cucurbitaceae</taxon>
        <taxon>Benincaseae</taxon>
        <taxon>Cucumis</taxon>
    </lineage>
</organism>
<evidence type="ECO:0008006" key="2">
    <source>
        <dbReference type="Google" id="ProtNLM"/>
    </source>
</evidence>
<dbReference type="EnsemblPlants" id="MELO3C030197.2.1">
    <property type="protein sequence ID" value="MELO3C030197.2.1"/>
    <property type="gene ID" value="MELO3C030197.2"/>
</dbReference>